<dbReference type="Pfam" id="PF01418">
    <property type="entry name" value="HTH_6"/>
    <property type="match status" value="1"/>
</dbReference>
<dbReference type="PANTHER" id="PTHR30514">
    <property type="entry name" value="GLUCOKINASE"/>
    <property type="match status" value="1"/>
</dbReference>
<gene>
    <name evidence="6" type="ordered locus">Bcav_2674</name>
</gene>
<keyword evidence="3" id="KW-0804">Transcription</keyword>
<accession>C5BXN6</accession>
<dbReference type="InterPro" id="IPR001347">
    <property type="entry name" value="SIS_dom"/>
</dbReference>
<dbReference type="PANTHER" id="PTHR30514:SF1">
    <property type="entry name" value="HTH-TYPE TRANSCRIPTIONAL REGULATOR HEXR-RELATED"/>
    <property type="match status" value="1"/>
</dbReference>
<dbReference type="InterPro" id="IPR035472">
    <property type="entry name" value="RpiR-like_SIS"/>
</dbReference>
<reference evidence="6 7" key="1">
    <citation type="journal article" date="2009" name="Stand. Genomic Sci.">
        <title>Complete genome sequence of Beutenbergia cavernae type strain (HKI 0122).</title>
        <authorList>
            <person name="Land M."/>
            <person name="Pukall R."/>
            <person name="Abt B."/>
            <person name="Goker M."/>
            <person name="Rohde M."/>
            <person name="Glavina Del Rio T."/>
            <person name="Tice H."/>
            <person name="Copeland A."/>
            <person name="Cheng J.F."/>
            <person name="Lucas S."/>
            <person name="Chen F."/>
            <person name="Nolan M."/>
            <person name="Bruce D."/>
            <person name="Goodwin L."/>
            <person name="Pitluck S."/>
            <person name="Ivanova N."/>
            <person name="Mavromatis K."/>
            <person name="Ovchinnikova G."/>
            <person name="Pati A."/>
            <person name="Chen A."/>
            <person name="Palaniappan K."/>
            <person name="Hauser L."/>
            <person name="Chang Y.J."/>
            <person name="Jefferies C.C."/>
            <person name="Saunders E."/>
            <person name="Brettin T."/>
            <person name="Detter J.C."/>
            <person name="Han C."/>
            <person name="Chain P."/>
            <person name="Bristow J."/>
            <person name="Eisen J.A."/>
            <person name="Markowitz V."/>
            <person name="Hugenholtz P."/>
            <person name="Kyrpides N.C."/>
            <person name="Klenk H.P."/>
            <person name="Lapidus A."/>
        </authorList>
    </citation>
    <scope>NUCLEOTIDE SEQUENCE [LARGE SCALE GENOMIC DNA]</scope>
    <source>
        <strain evidence="7">ATCC BAA-8 / DSM 12333 / NBRC 16432</strain>
    </source>
</reference>
<dbReference type="HOGENOM" id="CLU_055769_0_0_11"/>
<dbReference type="OrthoDB" id="3770404at2"/>
<keyword evidence="2" id="KW-0238">DNA-binding</keyword>
<keyword evidence="1" id="KW-0805">Transcription regulation</keyword>
<dbReference type="PROSITE" id="PS51071">
    <property type="entry name" value="HTH_RPIR"/>
    <property type="match status" value="1"/>
</dbReference>
<name>C5BXN6_BEUC1</name>
<dbReference type="KEGG" id="bcv:Bcav_2674"/>
<evidence type="ECO:0000313" key="6">
    <source>
        <dbReference type="EMBL" id="ACQ80919.1"/>
    </source>
</evidence>
<sequence length="293" mass="30417">MTLPSLPPAAGTVLARIRAHTGELHPGEQRVAHVVLDRPEWTIEASAQDVADAAGVSRATVVRTAQRLGFAGYPQLRVLLARDVGLSGAWTRTSGEPEEPIEIVRAYFHDVARAVDGMLALLAADDVRRAVDLLAGAATTLVIGNGLSSTLAAEAAMRLNAIGRSAEAPADYVSQSVKARLLRPQDVCLVVSGTGSTTPTLQAARAARSAGAEIVALTAFTGSPLGELASVTLVAGMGATSFRDEITTTTRIPQGMLLNALVGAVRRRDPAGAQDAQARLLEVIGEALVQDPP</sequence>
<dbReference type="Pfam" id="PF01380">
    <property type="entry name" value="SIS"/>
    <property type="match status" value="1"/>
</dbReference>
<feature type="domain" description="SIS" evidence="5">
    <location>
        <begin position="130"/>
        <end position="271"/>
    </location>
</feature>
<dbReference type="Gene3D" id="3.40.50.10490">
    <property type="entry name" value="Glucose-6-phosphate isomerase like protein, domain 1"/>
    <property type="match status" value="1"/>
</dbReference>
<feature type="domain" description="HTH rpiR-type" evidence="4">
    <location>
        <begin position="11"/>
        <end position="87"/>
    </location>
</feature>
<dbReference type="Gene3D" id="1.10.10.10">
    <property type="entry name" value="Winged helix-like DNA-binding domain superfamily/Winged helix DNA-binding domain"/>
    <property type="match status" value="1"/>
</dbReference>
<dbReference type="SUPFAM" id="SSF53697">
    <property type="entry name" value="SIS domain"/>
    <property type="match status" value="1"/>
</dbReference>
<dbReference type="InterPro" id="IPR000281">
    <property type="entry name" value="HTH_RpiR"/>
</dbReference>
<dbReference type="GO" id="GO:1901135">
    <property type="term" value="P:carbohydrate derivative metabolic process"/>
    <property type="evidence" value="ECO:0007669"/>
    <property type="project" value="InterPro"/>
</dbReference>
<evidence type="ECO:0000256" key="1">
    <source>
        <dbReference type="ARBA" id="ARBA00023015"/>
    </source>
</evidence>
<dbReference type="InterPro" id="IPR046348">
    <property type="entry name" value="SIS_dom_sf"/>
</dbReference>
<evidence type="ECO:0000256" key="3">
    <source>
        <dbReference type="ARBA" id="ARBA00023163"/>
    </source>
</evidence>
<dbReference type="EMBL" id="CP001618">
    <property type="protein sequence ID" value="ACQ80919.1"/>
    <property type="molecule type" value="Genomic_DNA"/>
</dbReference>
<proteinExistence type="predicted"/>
<evidence type="ECO:0000256" key="2">
    <source>
        <dbReference type="ARBA" id="ARBA00023125"/>
    </source>
</evidence>
<protein>
    <submittedName>
        <fullName evidence="6">Transcriptional regulator, RpiR family</fullName>
    </submittedName>
</protein>
<keyword evidence="7" id="KW-1185">Reference proteome</keyword>
<dbReference type="InterPro" id="IPR009057">
    <property type="entry name" value="Homeodomain-like_sf"/>
</dbReference>
<dbReference type="GO" id="GO:0003677">
    <property type="term" value="F:DNA binding"/>
    <property type="evidence" value="ECO:0007669"/>
    <property type="project" value="UniProtKB-KW"/>
</dbReference>
<dbReference type="Proteomes" id="UP000007962">
    <property type="component" value="Chromosome"/>
</dbReference>
<dbReference type="PROSITE" id="PS51464">
    <property type="entry name" value="SIS"/>
    <property type="match status" value="1"/>
</dbReference>
<dbReference type="eggNOG" id="COG1737">
    <property type="taxonomic scope" value="Bacteria"/>
</dbReference>
<evidence type="ECO:0000313" key="7">
    <source>
        <dbReference type="Proteomes" id="UP000007962"/>
    </source>
</evidence>
<dbReference type="GO" id="GO:0003700">
    <property type="term" value="F:DNA-binding transcription factor activity"/>
    <property type="evidence" value="ECO:0007669"/>
    <property type="project" value="InterPro"/>
</dbReference>
<dbReference type="STRING" id="471853.Bcav_2674"/>
<dbReference type="CDD" id="cd05013">
    <property type="entry name" value="SIS_RpiR"/>
    <property type="match status" value="1"/>
</dbReference>
<dbReference type="RefSeq" id="WP_015883159.1">
    <property type="nucleotide sequence ID" value="NC_012669.1"/>
</dbReference>
<organism evidence="6 7">
    <name type="scientific">Beutenbergia cavernae (strain ATCC BAA-8 / DSM 12333 / CCUG 43141 / JCM 11478 / NBRC 16432 / NCIMB 13614 / HKI 0122)</name>
    <dbReference type="NCBI Taxonomy" id="471853"/>
    <lineage>
        <taxon>Bacteria</taxon>
        <taxon>Bacillati</taxon>
        <taxon>Actinomycetota</taxon>
        <taxon>Actinomycetes</taxon>
        <taxon>Micrococcales</taxon>
        <taxon>Beutenbergiaceae</taxon>
        <taxon>Beutenbergia</taxon>
    </lineage>
</organism>
<dbReference type="InterPro" id="IPR036388">
    <property type="entry name" value="WH-like_DNA-bd_sf"/>
</dbReference>
<evidence type="ECO:0000259" key="5">
    <source>
        <dbReference type="PROSITE" id="PS51464"/>
    </source>
</evidence>
<evidence type="ECO:0000259" key="4">
    <source>
        <dbReference type="PROSITE" id="PS51071"/>
    </source>
</evidence>
<dbReference type="SUPFAM" id="SSF46689">
    <property type="entry name" value="Homeodomain-like"/>
    <property type="match status" value="1"/>
</dbReference>
<dbReference type="GO" id="GO:0097367">
    <property type="term" value="F:carbohydrate derivative binding"/>
    <property type="evidence" value="ECO:0007669"/>
    <property type="project" value="InterPro"/>
</dbReference>
<dbReference type="AlphaFoldDB" id="C5BXN6"/>
<dbReference type="InterPro" id="IPR047640">
    <property type="entry name" value="RpiR-like"/>
</dbReference>